<dbReference type="InterPro" id="IPR052509">
    <property type="entry name" value="Metal_resp_DNA-bind_regulator"/>
</dbReference>
<gene>
    <name evidence="2" type="ORF">GCM10020369_37060</name>
</gene>
<dbReference type="Proteomes" id="UP001501676">
    <property type="component" value="Unassembled WGS sequence"/>
</dbReference>
<evidence type="ECO:0000313" key="2">
    <source>
        <dbReference type="EMBL" id="GAA3388929.1"/>
    </source>
</evidence>
<dbReference type="SUPFAM" id="SSF46785">
    <property type="entry name" value="Winged helix' DNA-binding domain"/>
    <property type="match status" value="1"/>
</dbReference>
<reference evidence="3" key="1">
    <citation type="journal article" date="2019" name="Int. J. Syst. Evol. Microbiol.">
        <title>The Global Catalogue of Microorganisms (GCM) 10K type strain sequencing project: providing services to taxonomists for standard genome sequencing and annotation.</title>
        <authorList>
            <consortium name="The Broad Institute Genomics Platform"/>
            <consortium name="The Broad Institute Genome Sequencing Center for Infectious Disease"/>
            <person name="Wu L."/>
            <person name="Ma J."/>
        </authorList>
    </citation>
    <scope>NUCLEOTIDE SEQUENCE [LARGE SCALE GENOMIC DNA]</scope>
    <source>
        <strain evidence="3">JCM 9458</strain>
    </source>
</reference>
<dbReference type="Gene3D" id="1.10.10.10">
    <property type="entry name" value="Winged helix-like DNA-binding domain superfamily/Winged helix DNA-binding domain"/>
    <property type="match status" value="1"/>
</dbReference>
<keyword evidence="3" id="KW-1185">Reference proteome</keyword>
<dbReference type="PANTHER" id="PTHR33169">
    <property type="entry name" value="PADR-FAMILY TRANSCRIPTIONAL REGULATOR"/>
    <property type="match status" value="1"/>
</dbReference>
<evidence type="ECO:0000259" key="1">
    <source>
        <dbReference type="Pfam" id="PF03551"/>
    </source>
</evidence>
<proteinExistence type="predicted"/>
<accession>A0ABP6SYW1</accession>
<comment type="caution">
    <text evidence="2">The sequence shown here is derived from an EMBL/GenBank/DDBJ whole genome shotgun (WGS) entry which is preliminary data.</text>
</comment>
<protein>
    <submittedName>
        <fullName evidence="2">Helix-turn-helix transcriptional regulator</fullName>
    </submittedName>
</protein>
<dbReference type="EMBL" id="BAAAYN010000023">
    <property type="protein sequence ID" value="GAA3388929.1"/>
    <property type="molecule type" value="Genomic_DNA"/>
</dbReference>
<dbReference type="PANTHER" id="PTHR33169:SF13">
    <property type="entry name" value="PADR-FAMILY TRANSCRIPTIONAL REGULATOR"/>
    <property type="match status" value="1"/>
</dbReference>
<sequence>MAVNKRLTEPTFFLLTALADEPRHGYGIVKEVANLSNDQVHLKIGSLYGMLDRLVTDGLVEYDREEAWQGRLRRYYRITDAGRQALAAEAARMVVNARLAARRLDAPGPAPALGGES</sequence>
<name>A0ABP6SYW1_9ACTN</name>
<evidence type="ECO:0000313" key="3">
    <source>
        <dbReference type="Proteomes" id="UP001501676"/>
    </source>
</evidence>
<organism evidence="2 3">
    <name type="scientific">Cryptosporangium minutisporangium</name>
    <dbReference type="NCBI Taxonomy" id="113569"/>
    <lineage>
        <taxon>Bacteria</taxon>
        <taxon>Bacillati</taxon>
        <taxon>Actinomycetota</taxon>
        <taxon>Actinomycetes</taxon>
        <taxon>Cryptosporangiales</taxon>
        <taxon>Cryptosporangiaceae</taxon>
        <taxon>Cryptosporangium</taxon>
    </lineage>
</organism>
<dbReference type="InterPro" id="IPR036388">
    <property type="entry name" value="WH-like_DNA-bd_sf"/>
</dbReference>
<dbReference type="Pfam" id="PF03551">
    <property type="entry name" value="PadR"/>
    <property type="match status" value="1"/>
</dbReference>
<dbReference type="InterPro" id="IPR005149">
    <property type="entry name" value="Tscrpt_reg_PadR_N"/>
</dbReference>
<dbReference type="InterPro" id="IPR036390">
    <property type="entry name" value="WH_DNA-bd_sf"/>
</dbReference>
<feature type="domain" description="Transcription regulator PadR N-terminal" evidence="1">
    <location>
        <begin position="14"/>
        <end position="87"/>
    </location>
</feature>